<evidence type="ECO:0000313" key="3">
    <source>
        <dbReference type="Proteomes" id="UP000091820"/>
    </source>
</evidence>
<dbReference type="InterPro" id="IPR027417">
    <property type="entry name" value="P-loop_NTPase"/>
</dbReference>
<dbReference type="AlphaFoldDB" id="A0A1A9WMC8"/>
<dbReference type="InterPro" id="IPR050566">
    <property type="entry name" value="Deoxyribonucleoside_kinase"/>
</dbReference>
<name>A0A1A9WMC8_9MUSC</name>
<dbReference type="PANTHER" id="PTHR10513:SF24">
    <property type="entry name" value="THYMIDINE KINASE 2, MITOCHONDRIAL"/>
    <property type="match status" value="1"/>
</dbReference>
<organism evidence="2 3">
    <name type="scientific">Glossina brevipalpis</name>
    <dbReference type="NCBI Taxonomy" id="37001"/>
    <lineage>
        <taxon>Eukaryota</taxon>
        <taxon>Metazoa</taxon>
        <taxon>Ecdysozoa</taxon>
        <taxon>Arthropoda</taxon>
        <taxon>Hexapoda</taxon>
        <taxon>Insecta</taxon>
        <taxon>Pterygota</taxon>
        <taxon>Neoptera</taxon>
        <taxon>Endopterygota</taxon>
        <taxon>Diptera</taxon>
        <taxon>Brachycera</taxon>
        <taxon>Muscomorpha</taxon>
        <taxon>Hippoboscoidea</taxon>
        <taxon>Glossinidae</taxon>
        <taxon>Glossina</taxon>
    </lineage>
</organism>
<dbReference type="SUPFAM" id="SSF52540">
    <property type="entry name" value="P-loop containing nucleoside triphosphate hydrolases"/>
    <property type="match status" value="1"/>
</dbReference>
<sequence>MASSVKVNKYITNSPFTVLVEGNIGSGKTTFLNHFKQFEDHVCLITEPVEKWRNLNGCNLLSLMYSQPDKWAMPFQSYVTLTMLQGHNMKTDKPVKLMERSLYSSKYCFVENMYKSKIMEPAMYHILQEWYNFVEKSIPIRADLIVYLRTSPNIVYERIQKRARPEESCVPLKYLEELHDLHENWLIKNQAYNSKVIVLNADLDLSQIGTEYKRTEKHIINPEFTQQIPQPILISPTRRGYKRNIKQANCVGRTLANISPQNDIAYGIAFSV</sequence>
<dbReference type="PANTHER" id="PTHR10513">
    <property type="entry name" value="DEOXYNUCLEOSIDE KINASE"/>
    <property type="match status" value="1"/>
</dbReference>
<dbReference type="GO" id="GO:0005739">
    <property type="term" value="C:mitochondrion"/>
    <property type="evidence" value="ECO:0007669"/>
    <property type="project" value="TreeGrafter"/>
</dbReference>
<reference evidence="3" key="1">
    <citation type="submission" date="2014-03" db="EMBL/GenBank/DDBJ databases">
        <authorList>
            <person name="Aksoy S."/>
            <person name="Warren W."/>
            <person name="Wilson R.K."/>
        </authorList>
    </citation>
    <scope>NUCLEOTIDE SEQUENCE [LARGE SCALE GENOMIC DNA]</scope>
    <source>
        <strain evidence="3">IAEA</strain>
    </source>
</reference>
<dbReference type="CDD" id="cd01673">
    <property type="entry name" value="dNK"/>
    <property type="match status" value="1"/>
</dbReference>
<dbReference type="Pfam" id="PF01712">
    <property type="entry name" value="dNK"/>
    <property type="match status" value="1"/>
</dbReference>
<dbReference type="Proteomes" id="UP000091820">
    <property type="component" value="Unassembled WGS sequence"/>
</dbReference>
<dbReference type="FunFam" id="3.40.50.300:FF:001571">
    <property type="entry name" value="Deoxynucleoside kinase"/>
    <property type="match status" value="1"/>
</dbReference>
<reference evidence="2" key="2">
    <citation type="submission" date="2020-05" db="UniProtKB">
        <authorList>
            <consortium name="EnsemblMetazoa"/>
        </authorList>
    </citation>
    <scope>IDENTIFICATION</scope>
    <source>
        <strain evidence="2">IAEA</strain>
    </source>
</reference>
<dbReference type="InterPro" id="IPR031314">
    <property type="entry name" value="DNK_dom"/>
</dbReference>
<feature type="domain" description="Deoxynucleoside kinase" evidence="1">
    <location>
        <begin position="19"/>
        <end position="214"/>
    </location>
</feature>
<dbReference type="GO" id="GO:0019136">
    <property type="term" value="F:deoxynucleoside kinase activity"/>
    <property type="evidence" value="ECO:0007669"/>
    <property type="project" value="TreeGrafter"/>
</dbReference>
<evidence type="ECO:0000259" key="1">
    <source>
        <dbReference type="Pfam" id="PF01712"/>
    </source>
</evidence>
<dbReference type="EnsemblMetazoa" id="GBRI024879-RA">
    <property type="protein sequence ID" value="GBRI024879-PA"/>
    <property type="gene ID" value="GBRI024879"/>
</dbReference>
<protein>
    <submittedName>
        <fullName evidence="2">DNK domain-containing protein</fullName>
    </submittedName>
</protein>
<dbReference type="VEuPathDB" id="VectorBase:GBRI024879"/>
<proteinExistence type="predicted"/>
<dbReference type="STRING" id="37001.A0A1A9WMC8"/>
<evidence type="ECO:0000313" key="2">
    <source>
        <dbReference type="EnsemblMetazoa" id="GBRI024879-PA"/>
    </source>
</evidence>
<dbReference type="Gene3D" id="3.40.50.300">
    <property type="entry name" value="P-loop containing nucleotide triphosphate hydrolases"/>
    <property type="match status" value="1"/>
</dbReference>
<accession>A0A1A9WMC8</accession>
<keyword evidence="3" id="KW-1185">Reference proteome</keyword>